<evidence type="ECO:0008006" key="3">
    <source>
        <dbReference type="Google" id="ProtNLM"/>
    </source>
</evidence>
<name>D3HRS6_LEGLN</name>
<dbReference type="eggNOG" id="COG2827">
    <property type="taxonomic scope" value="Bacteria"/>
</dbReference>
<keyword evidence="2" id="KW-1185">Reference proteome</keyword>
<proteinExistence type="predicted"/>
<dbReference type="STRING" id="661367.LLO_1246"/>
<evidence type="ECO:0000313" key="1">
    <source>
        <dbReference type="EMBL" id="CBJ11605.1"/>
    </source>
</evidence>
<gene>
    <name evidence="1" type="ordered locus">LLO_1246</name>
</gene>
<evidence type="ECO:0000313" key="2">
    <source>
        <dbReference type="Proteomes" id="UP000001060"/>
    </source>
</evidence>
<organism evidence="1 2">
    <name type="scientific">Legionella longbeachae serogroup 1 (strain NSW150)</name>
    <dbReference type="NCBI Taxonomy" id="661367"/>
    <lineage>
        <taxon>Bacteria</taxon>
        <taxon>Pseudomonadati</taxon>
        <taxon>Pseudomonadota</taxon>
        <taxon>Gammaproteobacteria</taxon>
        <taxon>Legionellales</taxon>
        <taxon>Legionellaceae</taxon>
        <taxon>Legionella</taxon>
    </lineage>
</organism>
<dbReference type="Proteomes" id="UP000001060">
    <property type="component" value="Chromosome"/>
</dbReference>
<protein>
    <recommendedName>
        <fullName evidence="3">GIY-YIG domain-containing protein</fullName>
    </recommendedName>
</protein>
<dbReference type="HOGENOM" id="CLU_135650_8_0_6"/>
<reference evidence="1 2" key="1">
    <citation type="journal article" date="2010" name="PLoS Genet.">
        <title>Analysis of the Legionella longbeachae genome and transcriptome uncovers unique strategies to cause Legionnaires' disease.</title>
        <authorList>
            <person name="Cazalet C."/>
            <person name="Gomez-Valero L."/>
            <person name="Rusniok C."/>
            <person name="Lomma M."/>
            <person name="Dervins-Ravault D."/>
            <person name="Newton H."/>
            <person name="Sansom F."/>
            <person name="Jarraud S."/>
            <person name="Zidane N."/>
            <person name="Ma L."/>
            <person name="Bouchier C."/>
            <person name="Etienne J."/>
            <person name="Hartland E."/>
            <person name="Buchrieser C."/>
        </authorList>
    </citation>
    <scope>NUCLEOTIDE SEQUENCE [LARGE SCALE GENOMIC DNA]</scope>
    <source>
        <strain evidence="1 2">NSW150</strain>
    </source>
</reference>
<dbReference type="EMBL" id="FN650140">
    <property type="protein sequence ID" value="CBJ11605.1"/>
    <property type="molecule type" value="Genomic_DNA"/>
</dbReference>
<dbReference type="AlphaFoldDB" id="D3HRS6"/>
<dbReference type="KEGG" id="llo:LLO_1246"/>
<sequence>MHLWVYYEDHEAYVEAACREKRFKNWRRQWQLNRIEEINPEWRHPDEEICH</sequence>
<accession>D3HRS6</accession>